<dbReference type="AlphaFoldDB" id="A0A096BED4"/>
<evidence type="ECO:0000313" key="3">
    <source>
        <dbReference type="Proteomes" id="UP000029585"/>
    </source>
</evidence>
<comment type="caution">
    <text evidence="2">The sequence shown here is derived from an EMBL/GenBank/DDBJ whole genome shotgun (WGS) entry which is preliminary data.</text>
</comment>
<feature type="transmembrane region" description="Helical" evidence="1">
    <location>
        <begin position="7"/>
        <end position="29"/>
    </location>
</feature>
<dbReference type="HOGENOM" id="CLU_2599878_0_0_9"/>
<evidence type="ECO:0000256" key="1">
    <source>
        <dbReference type="SAM" id="Phobius"/>
    </source>
</evidence>
<sequence length="79" mass="8730">MVTLFTLGIICLAAVILIPVILFLVGLPFLLLMGLLPWLLRIAGVVLLIKALLDKPTRWENFMPAVVAFALSLLIGWIF</sequence>
<dbReference type="RefSeq" id="WP_007489874.1">
    <property type="nucleotide sequence ID" value="NZ_KN174161.1"/>
</dbReference>
<dbReference type="PATRIC" id="fig|742738.3.peg.298"/>
<feature type="transmembrane region" description="Helical" evidence="1">
    <location>
        <begin position="62"/>
        <end position="78"/>
    </location>
</feature>
<evidence type="ECO:0000313" key="2">
    <source>
        <dbReference type="EMBL" id="KGF57351.1"/>
    </source>
</evidence>
<dbReference type="Proteomes" id="UP000029585">
    <property type="component" value="Unassembled WGS sequence"/>
</dbReference>
<feature type="transmembrane region" description="Helical" evidence="1">
    <location>
        <begin position="35"/>
        <end position="53"/>
    </location>
</feature>
<protein>
    <submittedName>
        <fullName evidence="2">Uncharacterized protein</fullName>
    </submittedName>
</protein>
<gene>
    <name evidence="2" type="ORF">HMPREF9460_00285</name>
</gene>
<name>A0A096BED4_FLAPL</name>
<reference evidence="2 3" key="1">
    <citation type="submission" date="2011-08" db="EMBL/GenBank/DDBJ databases">
        <title>The Genome Sequence of Clostridium orbiscindens 1_3_50AFAA.</title>
        <authorList>
            <consortium name="The Broad Institute Genome Sequencing Platform"/>
            <person name="Earl A."/>
            <person name="Ward D."/>
            <person name="Feldgarden M."/>
            <person name="Gevers D."/>
            <person name="Daigneault M."/>
            <person name="Strauss J."/>
            <person name="Allen-Vercoe E."/>
            <person name="Young S.K."/>
            <person name="Zeng Q."/>
            <person name="Gargeya S."/>
            <person name="Fitzgerald M."/>
            <person name="Haas B."/>
            <person name="Abouelleil A."/>
            <person name="Alvarado L."/>
            <person name="Arachchi H.M."/>
            <person name="Berlin A."/>
            <person name="Brown A."/>
            <person name="Chapman S.B."/>
            <person name="Chen Z."/>
            <person name="Dunbar C."/>
            <person name="Freedman E."/>
            <person name="Gearin G."/>
            <person name="Gellesch M."/>
            <person name="Goldberg J."/>
            <person name="Griggs A."/>
            <person name="Gujja S."/>
            <person name="Heiman D."/>
            <person name="Howarth C."/>
            <person name="Larson L."/>
            <person name="Lui A."/>
            <person name="MacDonald P.J.P."/>
            <person name="Montmayeur A."/>
            <person name="Murphy C."/>
            <person name="Neiman D."/>
            <person name="Pearson M."/>
            <person name="Priest M."/>
            <person name="Roberts A."/>
            <person name="Saif S."/>
            <person name="Shea T."/>
            <person name="Shenoy N."/>
            <person name="Sisk P."/>
            <person name="Stolte C."/>
            <person name="Sykes S."/>
            <person name="Wortman J."/>
            <person name="Nusbaum C."/>
            <person name="Birren B."/>
        </authorList>
    </citation>
    <scope>NUCLEOTIDE SEQUENCE [LARGE SCALE GENOMIC DNA]</scope>
    <source>
        <strain evidence="2 3">1_3_50AFAA</strain>
    </source>
</reference>
<accession>A0A096BED4</accession>
<keyword evidence="1" id="KW-0812">Transmembrane</keyword>
<dbReference type="GeneID" id="63971655"/>
<keyword evidence="1" id="KW-1133">Transmembrane helix</keyword>
<organism evidence="2 3">
    <name type="scientific">Flavonifractor plautii 1_3_50AFAA</name>
    <dbReference type="NCBI Taxonomy" id="742738"/>
    <lineage>
        <taxon>Bacteria</taxon>
        <taxon>Bacillati</taxon>
        <taxon>Bacillota</taxon>
        <taxon>Clostridia</taxon>
        <taxon>Eubacteriales</taxon>
        <taxon>Oscillospiraceae</taxon>
        <taxon>Flavonifractor</taxon>
    </lineage>
</organism>
<dbReference type="EMBL" id="ADLO01000008">
    <property type="protein sequence ID" value="KGF57351.1"/>
    <property type="molecule type" value="Genomic_DNA"/>
</dbReference>
<keyword evidence="3" id="KW-1185">Reference proteome</keyword>
<keyword evidence="1" id="KW-0472">Membrane</keyword>
<dbReference type="eggNOG" id="ENOG5033GJS">
    <property type="taxonomic scope" value="Bacteria"/>
</dbReference>
<proteinExistence type="predicted"/>